<gene>
    <name evidence="1" type="ORF">EYR41_000446</name>
</gene>
<dbReference type="Proteomes" id="UP000297595">
    <property type="component" value="Unassembled WGS sequence"/>
</dbReference>
<dbReference type="AlphaFoldDB" id="A0A7C8KEQ0"/>
<organism evidence="1 2">
    <name type="scientific">Orbilia oligospora</name>
    <name type="common">Nematode-trapping fungus</name>
    <name type="synonym">Arthrobotrys oligospora</name>
    <dbReference type="NCBI Taxonomy" id="2813651"/>
    <lineage>
        <taxon>Eukaryota</taxon>
        <taxon>Fungi</taxon>
        <taxon>Dikarya</taxon>
        <taxon>Ascomycota</taxon>
        <taxon>Pezizomycotina</taxon>
        <taxon>Orbiliomycetes</taxon>
        <taxon>Orbiliales</taxon>
        <taxon>Orbiliaceae</taxon>
        <taxon>Orbilia</taxon>
    </lineage>
</organism>
<comment type="caution">
    <text evidence="1">The sequence shown here is derived from an EMBL/GenBank/DDBJ whole genome shotgun (WGS) entry which is preliminary data.</text>
</comment>
<evidence type="ECO:0000313" key="1">
    <source>
        <dbReference type="EMBL" id="TGJ73340.1"/>
    </source>
</evidence>
<name>A0A7C8KEQ0_ORBOL</name>
<protein>
    <submittedName>
        <fullName evidence="1">Uncharacterized protein</fullName>
    </submittedName>
</protein>
<proteinExistence type="predicted"/>
<accession>A0A7C8KEQ0</accession>
<reference evidence="1 2" key="1">
    <citation type="submission" date="2019-03" db="EMBL/GenBank/DDBJ databases">
        <title>Nematode-trapping fungi genome.</title>
        <authorList>
            <person name="Vidal-Diez De Ulzurrun G."/>
        </authorList>
    </citation>
    <scope>NUCLEOTIDE SEQUENCE [LARGE SCALE GENOMIC DNA]</scope>
    <source>
        <strain evidence="1 2">TWF154</strain>
    </source>
</reference>
<evidence type="ECO:0000313" key="2">
    <source>
        <dbReference type="Proteomes" id="UP000297595"/>
    </source>
</evidence>
<dbReference type="EMBL" id="SOZJ01000001">
    <property type="protein sequence ID" value="TGJ73340.1"/>
    <property type="molecule type" value="Genomic_DNA"/>
</dbReference>
<sequence>MFQVDGAKERKKNLFLALYAKRWVEDPRFNGERGLDFSVPSCFLSYVLPFGLKCMITKSPSACDHFPTLKNYIRLLDDIISGIRDLRYPISINSTKHCSNCILNPTIADISIRI</sequence>